<dbReference type="Gene3D" id="3.80.10.10">
    <property type="entry name" value="Ribonuclease Inhibitor"/>
    <property type="match status" value="1"/>
</dbReference>
<feature type="region of interest" description="Disordered" evidence="4">
    <location>
        <begin position="725"/>
        <end position="749"/>
    </location>
</feature>
<evidence type="ECO:0000256" key="1">
    <source>
        <dbReference type="ARBA" id="ARBA00022553"/>
    </source>
</evidence>
<feature type="compositionally biased region" description="Basic and acidic residues" evidence="4">
    <location>
        <begin position="1076"/>
        <end position="1090"/>
    </location>
</feature>
<feature type="region of interest" description="Disordered" evidence="4">
    <location>
        <begin position="1147"/>
        <end position="1173"/>
    </location>
</feature>
<evidence type="ECO:0000259" key="6">
    <source>
        <dbReference type="Pfam" id="PF23165"/>
    </source>
</evidence>
<evidence type="ECO:0000313" key="7">
    <source>
        <dbReference type="Proteomes" id="UP001165740"/>
    </source>
</evidence>
<organism evidence="7 8">
    <name type="scientific">Biomphalaria glabrata</name>
    <name type="common">Bloodfluke planorb</name>
    <name type="synonym">Freshwater snail</name>
    <dbReference type="NCBI Taxonomy" id="6526"/>
    <lineage>
        <taxon>Eukaryota</taxon>
        <taxon>Metazoa</taxon>
        <taxon>Spiralia</taxon>
        <taxon>Lophotrochozoa</taxon>
        <taxon>Mollusca</taxon>
        <taxon>Gastropoda</taxon>
        <taxon>Heterobranchia</taxon>
        <taxon>Euthyneura</taxon>
        <taxon>Panpulmonata</taxon>
        <taxon>Hygrophila</taxon>
        <taxon>Lymnaeoidea</taxon>
        <taxon>Planorbidae</taxon>
        <taxon>Biomphalaria</taxon>
    </lineage>
</organism>
<feature type="region of interest" description="Disordered" evidence="4">
    <location>
        <begin position="364"/>
        <end position="415"/>
    </location>
</feature>
<dbReference type="InterPro" id="IPR057038">
    <property type="entry name" value="FBX41/ZN365_Znf-C2H2"/>
</dbReference>
<keyword evidence="2 3" id="KW-0175">Coiled coil</keyword>
<dbReference type="GeneID" id="106061266"/>
<feature type="region of interest" description="Disordered" evidence="4">
    <location>
        <begin position="1407"/>
        <end position="1446"/>
    </location>
</feature>
<feature type="compositionally biased region" description="Polar residues" evidence="4">
    <location>
        <begin position="97"/>
        <end position="110"/>
    </location>
</feature>
<dbReference type="PANTHER" id="PTHR15739">
    <property type="entry name" value="ZINC FINGER PROTEIN"/>
    <property type="match status" value="1"/>
</dbReference>
<feature type="compositionally biased region" description="Basic residues" evidence="4">
    <location>
        <begin position="670"/>
        <end position="683"/>
    </location>
</feature>
<dbReference type="GO" id="GO:0110026">
    <property type="term" value="P:regulation of DNA strand resection involved in replication fork processing"/>
    <property type="evidence" value="ECO:0007669"/>
    <property type="project" value="TreeGrafter"/>
</dbReference>
<dbReference type="Pfam" id="PF12937">
    <property type="entry name" value="F-box-like"/>
    <property type="match status" value="1"/>
</dbReference>
<feature type="region of interest" description="Disordered" evidence="4">
    <location>
        <begin position="35"/>
        <end position="67"/>
    </location>
</feature>
<feature type="compositionally biased region" description="Basic and acidic residues" evidence="4">
    <location>
        <begin position="402"/>
        <end position="415"/>
    </location>
</feature>
<feature type="region of interest" description="Disordered" evidence="4">
    <location>
        <begin position="664"/>
        <end position="687"/>
    </location>
</feature>
<dbReference type="Proteomes" id="UP001165740">
    <property type="component" value="Chromosome 1"/>
</dbReference>
<evidence type="ECO:0000313" key="8">
    <source>
        <dbReference type="RefSeq" id="XP_055875457.1"/>
    </source>
</evidence>
<evidence type="ECO:0000259" key="5">
    <source>
        <dbReference type="Pfam" id="PF12937"/>
    </source>
</evidence>
<dbReference type="OrthoDB" id="6482165at2759"/>
<feature type="region of interest" description="Disordered" evidence="4">
    <location>
        <begin position="1070"/>
        <end position="1090"/>
    </location>
</feature>
<dbReference type="SUPFAM" id="SSF81383">
    <property type="entry name" value="F-box domain"/>
    <property type="match status" value="1"/>
</dbReference>
<feature type="domain" description="FBX41/ZN365 C2H2-type zinc finger" evidence="6">
    <location>
        <begin position="7"/>
        <end position="37"/>
    </location>
</feature>
<reference evidence="8" key="1">
    <citation type="submission" date="2025-08" db="UniProtKB">
        <authorList>
            <consortium name="RefSeq"/>
        </authorList>
    </citation>
    <scope>IDENTIFICATION</scope>
</reference>
<evidence type="ECO:0000256" key="2">
    <source>
        <dbReference type="ARBA" id="ARBA00023054"/>
    </source>
</evidence>
<dbReference type="GO" id="GO:0010975">
    <property type="term" value="P:regulation of neuron projection development"/>
    <property type="evidence" value="ECO:0007669"/>
    <property type="project" value="TreeGrafter"/>
</dbReference>
<dbReference type="GO" id="GO:0000723">
    <property type="term" value="P:telomere maintenance"/>
    <property type="evidence" value="ECO:0007669"/>
    <property type="project" value="TreeGrafter"/>
</dbReference>
<feature type="domain" description="F-box" evidence="5">
    <location>
        <begin position="1598"/>
        <end position="1632"/>
    </location>
</feature>
<feature type="compositionally biased region" description="Basic and acidic residues" evidence="4">
    <location>
        <begin position="1111"/>
        <end position="1128"/>
    </location>
</feature>
<feature type="compositionally biased region" description="Polar residues" evidence="4">
    <location>
        <begin position="364"/>
        <end position="377"/>
    </location>
</feature>
<dbReference type="CDD" id="cd22109">
    <property type="entry name" value="F-box_FBXO41"/>
    <property type="match status" value="1"/>
</dbReference>
<proteinExistence type="predicted"/>
<dbReference type="InterPro" id="IPR001810">
    <property type="entry name" value="F-box_dom"/>
</dbReference>
<keyword evidence="7" id="KW-1185">Reference proteome</keyword>
<feature type="region of interest" description="Disordered" evidence="4">
    <location>
        <begin position="1558"/>
        <end position="1583"/>
    </location>
</feature>
<dbReference type="PANTHER" id="PTHR15739:SF2">
    <property type="entry name" value="PROTEIN ZNF365"/>
    <property type="match status" value="1"/>
</dbReference>
<evidence type="ECO:0000256" key="4">
    <source>
        <dbReference type="SAM" id="MobiDB-lite"/>
    </source>
</evidence>
<dbReference type="InterPro" id="IPR036047">
    <property type="entry name" value="F-box-like_dom_sf"/>
</dbReference>
<dbReference type="InterPro" id="IPR052283">
    <property type="entry name" value="GenomicStab_NeuMorph_Reg"/>
</dbReference>
<feature type="region of interest" description="Disordered" evidence="4">
    <location>
        <begin position="818"/>
        <end position="842"/>
    </location>
</feature>
<protein>
    <submittedName>
        <fullName evidence="8">Uncharacterized protein LOC106061266 isoform X1</fullName>
    </submittedName>
</protein>
<feature type="region of interest" description="Disordered" evidence="4">
    <location>
        <begin position="1492"/>
        <end position="1525"/>
    </location>
</feature>
<dbReference type="RefSeq" id="XP_055875457.1">
    <property type="nucleotide sequence ID" value="XM_056019482.1"/>
</dbReference>
<dbReference type="InterPro" id="IPR032675">
    <property type="entry name" value="LRR_dom_sf"/>
</dbReference>
<dbReference type="Pfam" id="PF23165">
    <property type="entry name" value="zf-C2H2_FBX41"/>
    <property type="match status" value="1"/>
</dbReference>
<feature type="compositionally biased region" description="Acidic residues" evidence="4">
    <location>
        <begin position="1492"/>
        <end position="1507"/>
    </location>
</feature>
<accession>A0A9W2ZK89</accession>
<feature type="coiled-coil region" evidence="3">
    <location>
        <begin position="263"/>
        <end position="336"/>
    </location>
</feature>
<keyword evidence="1" id="KW-0597">Phosphoprotein</keyword>
<gene>
    <name evidence="8" type="primary">LOC106061266</name>
</gene>
<dbReference type="OMA" id="SDHTQKN"/>
<evidence type="ECO:0000256" key="3">
    <source>
        <dbReference type="SAM" id="Coils"/>
    </source>
</evidence>
<name>A0A9W2ZK89_BIOGL</name>
<feature type="region of interest" description="Disordered" evidence="4">
    <location>
        <begin position="1110"/>
        <end position="1131"/>
    </location>
</feature>
<dbReference type="SUPFAM" id="SSF52047">
    <property type="entry name" value="RNI-like"/>
    <property type="match status" value="1"/>
</dbReference>
<feature type="region of interest" description="Disordered" evidence="4">
    <location>
        <begin position="83"/>
        <end position="110"/>
    </location>
</feature>
<dbReference type="GO" id="GO:0010569">
    <property type="term" value="P:regulation of double-strand break repair via homologous recombination"/>
    <property type="evidence" value="ECO:0007669"/>
    <property type="project" value="TreeGrafter"/>
</dbReference>
<sequence>MASTLHIPFRCPNCGDNSRQFETLHDLRSHLEKEHSYTSSRYRHQPVTSSPAVGLRSRTGRHSPLTEMFHSDAQRLEESLRKRKEEELNNKRRRSEMSNLRLSKDSSGNAGFQEKIQNIPQHYSFRDYGHSSRLQKYYTPSKYLRDRQNIEGMQTNKAFTDEPYMRDKTKDEPISDMNSLFTDIQNKEGINRSSHFAETNLSSQMSPSITATPNPSEKHIKDTLSALSHEVLLERASQFATADSLYTAQELLSSVEQAAEIKIAQQKKVIEILAEKLKEKENRLAGVMGQIELLSHHQMDSFEKVSILKRQSDLKAQLLQKELDQKQKDFDTLNQKLFEIQQSLVKGDSSIQKSGKIENSSILNVNLSTDSPESSASMDLDPDLEKPTSPTEKMSLGRSASKTKEIKRVQNKAHQLERDRQNLLIEMQNLLQSAATDNEKLQSELASQSQELSQLSYDLEQSKHEQAALLGETHALYRQADVSLAQLKIMLKDREGELKNVSKSLEQAKAAQSKLARERDEYVRLCQERETKYKEMMSSNSQQIQSMKKTLDLSLQDKKQLEEKLKDLKRELDAKNGKDAILSDNVAHLKSALEEKMKSQAKLKEELHKREEKLKKAKREMERMTRFLEDTAEKELEARSKLEDFISGLIDRAGRAETELQKLKEESYRLHQKSKHSSKKHRRDSNQLDLSALPGASSLVAQTSLEDDTESLSSSNIPSTYQYDQKHYHSTPKAPTTQQLAPIPLPRKLSPRNFGVPHVTYKSMNISEVDSDVHHISGDGNSKPHLPDSLSSLVSEEAISKHETSAPSHGILLQNTTDRQQNEEEKHLISSSAKLTEPPKSEVSDLPVCPACSQTMHASQRPACPENLTDSSLLFCPSHHSPSLNVSQSLTSVSPESKSLHVVPHSVCIVTNSMAQSASLAPLQSQPFAGYTKMSSPVMYPVLLTNVRTADPVNQTSLLPNHKVITDTEVADKSLFAPSTIPEFAPMYYNSTPWFYNFTSANPYNLYTDWSKQLARSLPERLLKEEESDNSLYLSYLNSKEISLFKNTPQVERMFANVFNDSHNLHGFETPPLTEESCRTPKERQQPKHIFSDAKFSQRLPMDENGIMWESSHDSRTHHNQDRLKSNDDTDIDEDISDFIYDAEPTHKSDSSQYFNVKKSPNKQSKYSPQFEEMPSVGKKMAKVLNADNAKTYKSSARDDYNKHVSSNYLPRSFNGYSSEESMEESPLQKARMVQKRLEYFTNSKPRDFLVSKQSEGFDVSHMDSDLSTSSYQSLYKPNNHVSSTVQKTVAENTIKHEELQSLPTKTEINHPEAVTVQQKYPDLYPDNVEKDYVNEAMEKETVASKPSLFAVQEISDNKSNLQALASHKQQSIQNQTPEVNQHSTVQYQPAAQHFNSIQYQVPDQHHLLEPHSPPQLVDQIKDHPLTSQGGDHMHSSEELGPPQHLPKSTLLEALEPTPMPVKEELPHPTEVLQGQNNPHPNSAVNVSNAENDYEDVSETSSDEDYTQADLGPTSISARKESIDASTDTDLEKLARPGYVQKVLVVRKNIPTVKHIRKNKRRKPLMKRMQSGDSSEADDLDDTQRERRHFIRRMRVALFKIFSFLDTATLVKMSCVCREWCKVSRHPALWKVVKLENKAISSSFLIMLSQWCTQTESLTLKGLTGRPINGTEFAEEYSNSIRGSLEAGLERFLSSCQNTITQVCIDQCDNILTDKCLWLVSGYCRLLTKLTYQSSVDCVTPQLMWALGGGCPGVTSLFIQPKPPFKANGMNNRCLLLIGQFYKDIQEIGLGGKEFDTAGLVALVKSCQRLQVVHLEYCMPVTSDLATSLCKVGLKNVQTLSILGTTVEAKALQTFQGNSRQLKKILVQMKLEDCVGDPNKKKDKETYKKMVKALEGLKTKAGIGNILTLEAGPAE</sequence>